<reference evidence="4" key="1">
    <citation type="journal article" date="2017" name="Nat. Microbiol.">
        <title>Global analysis of biosynthetic gene clusters reveals vast potential of secondary metabolite production in Penicillium species.</title>
        <authorList>
            <person name="Nielsen J.C."/>
            <person name="Grijseels S."/>
            <person name="Prigent S."/>
            <person name="Ji B."/>
            <person name="Dainat J."/>
            <person name="Nielsen K.F."/>
            <person name="Frisvad J.C."/>
            <person name="Workman M."/>
            <person name="Nielsen J."/>
        </authorList>
    </citation>
    <scope>NUCLEOTIDE SEQUENCE [LARGE SCALE GENOMIC DNA]</scope>
    <source>
        <strain evidence="4">IBT 14082</strain>
    </source>
</reference>
<accession>A0A1V6TEH0</accession>
<evidence type="ECO:0000256" key="1">
    <source>
        <dbReference type="SAM" id="MobiDB-lite"/>
    </source>
</evidence>
<proteinExistence type="predicted"/>
<feature type="domain" description="HNH nuclease" evidence="2">
    <location>
        <begin position="146"/>
        <end position="225"/>
    </location>
</feature>
<dbReference type="InterPro" id="IPR003615">
    <property type="entry name" value="HNH_nuc"/>
</dbReference>
<dbReference type="Pfam" id="PF13391">
    <property type="entry name" value="HNH_2"/>
    <property type="match status" value="1"/>
</dbReference>
<feature type="region of interest" description="Disordered" evidence="1">
    <location>
        <begin position="100"/>
        <end position="133"/>
    </location>
</feature>
<evidence type="ECO:0000259" key="2">
    <source>
        <dbReference type="Pfam" id="PF13391"/>
    </source>
</evidence>
<evidence type="ECO:0000313" key="4">
    <source>
        <dbReference type="Proteomes" id="UP000191342"/>
    </source>
</evidence>
<name>A0A1V6TEH0_9EURO</name>
<dbReference type="STRING" id="254877.A0A1V6TEH0"/>
<evidence type="ECO:0000313" key="3">
    <source>
        <dbReference type="EMBL" id="OQE24757.1"/>
    </source>
</evidence>
<protein>
    <recommendedName>
        <fullName evidence="2">HNH nuclease domain-containing protein</fullName>
    </recommendedName>
</protein>
<sequence>MTSRVLEAPRYPYLNLRVYQDNGSLLAALGIPTDPRDRYVSAGMLYRYCSLVFLFSEENEWAIYKLRRNRTPGPALRPSGRALVDPGNYIVLDKDQNPTAINLTTNSAPRRVTTRDPDTQSRGRNDRDRLVSRSFRNSLRERDSCCAITGQTRLINSERPFLGLDATHVFPVCMIEEWRRDGYRKYITDTRPHSDIGESGLYSAQNGLLRADIHPHFDGFQTGIDPDSDYEIIVFGLDPGRIGGTRLKESARNGPGRVSADLLRWHLHMCLYSNLKANTEPKTIWEEDLGEDPMSEILSQSDAAQRMEVELFTRLGGLIA</sequence>
<comment type="caution">
    <text evidence="3">The sequence shown here is derived from an EMBL/GenBank/DDBJ whole genome shotgun (WGS) entry which is preliminary data.</text>
</comment>
<feature type="compositionally biased region" description="Basic and acidic residues" evidence="1">
    <location>
        <begin position="113"/>
        <end position="131"/>
    </location>
</feature>
<gene>
    <name evidence="3" type="ORF">PENFLA_c009G09101</name>
</gene>
<dbReference type="OrthoDB" id="2142759at2759"/>
<organism evidence="3 4">
    <name type="scientific">Penicillium flavigenum</name>
    <dbReference type="NCBI Taxonomy" id="254877"/>
    <lineage>
        <taxon>Eukaryota</taxon>
        <taxon>Fungi</taxon>
        <taxon>Dikarya</taxon>
        <taxon>Ascomycota</taxon>
        <taxon>Pezizomycotina</taxon>
        <taxon>Eurotiomycetes</taxon>
        <taxon>Eurotiomycetidae</taxon>
        <taxon>Eurotiales</taxon>
        <taxon>Aspergillaceae</taxon>
        <taxon>Penicillium</taxon>
    </lineage>
</organism>
<dbReference type="Proteomes" id="UP000191342">
    <property type="component" value="Unassembled WGS sequence"/>
</dbReference>
<dbReference type="EMBL" id="MLQL01000009">
    <property type="protein sequence ID" value="OQE24757.1"/>
    <property type="molecule type" value="Genomic_DNA"/>
</dbReference>
<keyword evidence="4" id="KW-1185">Reference proteome</keyword>
<dbReference type="AlphaFoldDB" id="A0A1V6TEH0"/>